<accession>A0A3S3QLX0</accession>
<evidence type="ECO:0000313" key="2">
    <source>
        <dbReference type="Proteomes" id="UP000287563"/>
    </source>
</evidence>
<comment type="caution">
    <text evidence="1">The sequence shown here is derived from an EMBL/GenBank/DDBJ whole genome shotgun (WGS) entry which is preliminary data.</text>
</comment>
<evidence type="ECO:0008006" key="3">
    <source>
        <dbReference type="Google" id="ProtNLM"/>
    </source>
</evidence>
<sequence>MSNSLFSGDKDWKANACLNWSHDTIGLYIEGYREAADKLVHDVVQSGTHQDILVFPISFLYRQYIELQLKHIIRESRIFLEEGASFPEHHRIGDLWNTANSLMSRIIKDHDHSIKDYITKADVQAIKTIITEFVKVDPESFAFRYPKDKKGNNNLDGIQYINLRKLHDQMEVLKEKLDKYYLCVSLLRDFQNEMRAEYGP</sequence>
<dbReference type="EMBL" id="RJLM01000018">
    <property type="protein sequence ID" value="RWX53142.1"/>
    <property type="molecule type" value="Genomic_DNA"/>
</dbReference>
<evidence type="ECO:0000313" key="1">
    <source>
        <dbReference type="EMBL" id="RWX53142.1"/>
    </source>
</evidence>
<gene>
    <name evidence="1" type="ORF">EDI28_23625</name>
</gene>
<protein>
    <recommendedName>
        <fullName evidence="3">HEPN domain-containing protein</fullName>
    </recommendedName>
</protein>
<dbReference type="Proteomes" id="UP000287563">
    <property type="component" value="Unassembled WGS sequence"/>
</dbReference>
<organism evidence="1 2">
    <name type="scientific">Photobacterium chitinilyticum</name>
    <dbReference type="NCBI Taxonomy" id="2485123"/>
    <lineage>
        <taxon>Bacteria</taxon>
        <taxon>Pseudomonadati</taxon>
        <taxon>Pseudomonadota</taxon>
        <taxon>Gammaproteobacteria</taxon>
        <taxon>Vibrionales</taxon>
        <taxon>Vibrionaceae</taxon>
        <taxon>Photobacterium</taxon>
    </lineage>
</organism>
<keyword evidence="2" id="KW-1185">Reference proteome</keyword>
<name>A0A3S3QLX0_9GAMM</name>
<proteinExistence type="predicted"/>
<dbReference type="AlphaFoldDB" id="A0A3S3QLX0"/>
<dbReference type="OrthoDB" id="9181631at2"/>
<dbReference type="RefSeq" id="WP_128786307.1">
    <property type="nucleotide sequence ID" value="NZ_RJLM01000018.1"/>
</dbReference>
<reference evidence="1 2" key="1">
    <citation type="submission" date="2018-11" db="EMBL/GenBank/DDBJ databases">
        <title>Photobacterium sp. BEI247 sp. nov., a marine bacterium isolated from Yongle Blue Hole in the South China Sea.</title>
        <authorList>
            <person name="Wang X."/>
        </authorList>
    </citation>
    <scope>NUCLEOTIDE SEQUENCE [LARGE SCALE GENOMIC DNA]</scope>
    <source>
        <strain evidence="2">BEI247</strain>
    </source>
</reference>